<dbReference type="AlphaFoldDB" id="A0A3Q9UYN5"/>
<protein>
    <submittedName>
        <fullName evidence="1">Uncharacterized protein</fullName>
    </submittedName>
</protein>
<evidence type="ECO:0000313" key="1">
    <source>
        <dbReference type="EMBL" id="AZZ51442.1"/>
    </source>
</evidence>
<sequence>MRKFIQRVSDMQVAADDQHDPPGLAMLEQLAGHRVLDSEVSVQGHMRRTREIHRDGAGKVIRDIEVVDEFIAPRIHITTQNYE</sequence>
<reference evidence="2" key="1">
    <citation type="submission" date="2018-03" db="EMBL/GenBank/DDBJ databases">
        <title>Bacteriophage NCPPB3778 and a type I-E CRISPR drive the evolution of the US Biological Select Agent, Rathayibacter toxicus.</title>
        <authorList>
            <person name="Davis E.W.II."/>
            <person name="Tabima J.F."/>
            <person name="Weisberg A.J."/>
            <person name="Dantas Lopes L."/>
            <person name="Wiseman M.S."/>
            <person name="Wiseman M.S."/>
            <person name="Pupko T."/>
            <person name="Belcher M.S."/>
            <person name="Sechler A.J."/>
            <person name="Tancos M.A."/>
            <person name="Schroeder B.K."/>
            <person name="Murray T.D."/>
            <person name="Luster D.G."/>
            <person name="Schneider W.L."/>
            <person name="Rogers E."/>
            <person name="Andreote F.D."/>
            <person name="Grunwald N.J."/>
            <person name="Putnam M.L."/>
            <person name="Chang J.H."/>
        </authorList>
    </citation>
    <scope>NUCLEOTIDE SEQUENCE [LARGE SCALE GENOMIC DNA]</scope>
    <source>
        <strain evidence="2">DSM 15932</strain>
    </source>
</reference>
<dbReference type="KEGG" id="rfs:C1I64_04885"/>
<accession>A0A3Q9UYN5</accession>
<evidence type="ECO:0000313" key="2">
    <source>
        <dbReference type="Proteomes" id="UP000285317"/>
    </source>
</evidence>
<dbReference type="EMBL" id="CP028137">
    <property type="protein sequence ID" value="AZZ51442.1"/>
    <property type="molecule type" value="Genomic_DNA"/>
</dbReference>
<organism evidence="1 2">
    <name type="scientific">Rathayibacter festucae DSM 15932</name>
    <dbReference type="NCBI Taxonomy" id="1328866"/>
    <lineage>
        <taxon>Bacteria</taxon>
        <taxon>Bacillati</taxon>
        <taxon>Actinomycetota</taxon>
        <taxon>Actinomycetes</taxon>
        <taxon>Micrococcales</taxon>
        <taxon>Microbacteriaceae</taxon>
        <taxon>Rathayibacter</taxon>
    </lineage>
</organism>
<dbReference type="RefSeq" id="WP_127886400.1">
    <property type="nucleotide sequence ID" value="NZ_CP028137.1"/>
</dbReference>
<proteinExistence type="predicted"/>
<name>A0A3Q9UYN5_9MICO</name>
<gene>
    <name evidence="1" type="ORF">C1I64_04885</name>
</gene>
<dbReference type="Proteomes" id="UP000285317">
    <property type="component" value="Chromosome"/>
</dbReference>